<feature type="domain" description="Major facilitator superfamily (MFS) profile" evidence="7">
    <location>
        <begin position="29"/>
        <end position="470"/>
    </location>
</feature>
<feature type="transmembrane region" description="Helical" evidence="6">
    <location>
        <begin position="157"/>
        <end position="177"/>
    </location>
</feature>
<keyword evidence="9" id="KW-1185">Reference proteome</keyword>
<dbReference type="InterPro" id="IPR020846">
    <property type="entry name" value="MFS_dom"/>
</dbReference>
<gene>
    <name evidence="8" type="primary">sauU</name>
    <name evidence="8" type="ORF">Pla8534_61960</name>
</gene>
<dbReference type="InterPro" id="IPR050382">
    <property type="entry name" value="MFS_Na/Anion_cotransporter"/>
</dbReference>
<proteinExistence type="predicted"/>
<feature type="compositionally biased region" description="Basic and acidic residues" evidence="5">
    <location>
        <begin position="252"/>
        <end position="268"/>
    </location>
</feature>
<dbReference type="CDD" id="cd17319">
    <property type="entry name" value="MFS_ExuT_GudP_like"/>
    <property type="match status" value="1"/>
</dbReference>
<dbReference type="GO" id="GO:0022857">
    <property type="term" value="F:transmembrane transporter activity"/>
    <property type="evidence" value="ECO:0007669"/>
    <property type="project" value="InterPro"/>
</dbReference>
<keyword evidence="3 6" id="KW-1133">Transmembrane helix</keyword>
<dbReference type="PROSITE" id="PS50850">
    <property type="entry name" value="MFS"/>
    <property type="match status" value="1"/>
</dbReference>
<protein>
    <submittedName>
        <fullName evidence="8">Putative sulfoacetate transporter SauU</fullName>
    </submittedName>
</protein>
<feature type="transmembrane region" description="Helical" evidence="6">
    <location>
        <begin position="443"/>
        <end position="465"/>
    </location>
</feature>
<evidence type="ECO:0000256" key="3">
    <source>
        <dbReference type="ARBA" id="ARBA00022989"/>
    </source>
</evidence>
<evidence type="ECO:0000256" key="6">
    <source>
        <dbReference type="SAM" id="Phobius"/>
    </source>
</evidence>
<dbReference type="OrthoDB" id="6360at2"/>
<feature type="transmembrane region" description="Helical" evidence="6">
    <location>
        <begin position="64"/>
        <end position="81"/>
    </location>
</feature>
<feature type="transmembrane region" description="Helical" evidence="6">
    <location>
        <begin position="383"/>
        <end position="403"/>
    </location>
</feature>
<evidence type="ECO:0000256" key="5">
    <source>
        <dbReference type="SAM" id="MobiDB-lite"/>
    </source>
</evidence>
<dbReference type="EMBL" id="CP036433">
    <property type="protein sequence ID" value="QDU98329.1"/>
    <property type="molecule type" value="Genomic_DNA"/>
</dbReference>
<dbReference type="InterPro" id="IPR011701">
    <property type="entry name" value="MFS"/>
</dbReference>
<feature type="transmembrane region" description="Helical" evidence="6">
    <location>
        <begin position="184"/>
        <end position="203"/>
    </location>
</feature>
<dbReference type="Proteomes" id="UP000317648">
    <property type="component" value="Chromosome"/>
</dbReference>
<dbReference type="RefSeq" id="WP_145057497.1">
    <property type="nucleotide sequence ID" value="NZ_CP036433.1"/>
</dbReference>
<dbReference type="SUPFAM" id="SSF103473">
    <property type="entry name" value="MFS general substrate transporter"/>
    <property type="match status" value="1"/>
</dbReference>
<dbReference type="Gene3D" id="1.20.1250.20">
    <property type="entry name" value="MFS general substrate transporter like domains"/>
    <property type="match status" value="2"/>
</dbReference>
<evidence type="ECO:0000313" key="8">
    <source>
        <dbReference type="EMBL" id="QDU98329.1"/>
    </source>
</evidence>
<dbReference type="InterPro" id="IPR036259">
    <property type="entry name" value="MFS_trans_sf"/>
</dbReference>
<organism evidence="8 9">
    <name type="scientific">Lignipirellula cremea</name>
    <dbReference type="NCBI Taxonomy" id="2528010"/>
    <lineage>
        <taxon>Bacteria</taxon>
        <taxon>Pseudomonadati</taxon>
        <taxon>Planctomycetota</taxon>
        <taxon>Planctomycetia</taxon>
        <taxon>Pirellulales</taxon>
        <taxon>Pirellulaceae</taxon>
        <taxon>Lignipirellula</taxon>
    </lineage>
</organism>
<feature type="transmembrane region" description="Helical" evidence="6">
    <location>
        <begin position="24"/>
        <end position="43"/>
    </location>
</feature>
<evidence type="ECO:0000313" key="9">
    <source>
        <dbReference type="Proteomes" id="UP000317648"/>
    </source>
</evidence>
<keyword evidence="2 6" id="KW-0812">Transmembrane</keyword>
<reference evidence="8 9" key="1">
    <citation type="submission" date="2019-02" db="EMBL/GenBank/DDBJ databases">
        <title>Deep-cultivation of Planctomycetes and their phenomic and genomic characterization uncovers novel biology.</title>
        <authorList>
            <person name="Wiegand S."/>
            <person name="Jogler M."/>
            <person name="Boedeker C."/>
            <person name="Pinto D."/>
            <person name="Vollmers J."/>
            <person name="Rivas-Marin E."/>
            <person name="Kohn T."/>
            <person name="Peeters S.H."/>
            <person name="Heuer A."/>
            <person name="Rast P."/>
            <person name="Oberbeckmann S."/>
            <person name="Bunk B."/>
            <person name="Jeske O."/>
            <person name="Meyerdierks A."/>
            <person name="Storesund J.E."/>
            <person name="Kallscheuer N."/>
            <person name="Luecker S."/>
            <person name="Lage O.M."/>
            <person name="Pohl T."/>
            <person name="Merkel B.J."/>
            <person name="Hornburger P."/>
            <person name="Mueller R.-W."/>
            <person name="Bruemmer F."/>
            <person name="Labrenz M."/>
            <person name="Spormann A.M."/>
            <person name="Op den Camp H."/>
            <person name="Overmann J."/>
            <person name="Amann R."/>
            <person name="Jetten M.S.M."/>
            <person name="Mascher T."/>
            <person name="Medema M.H."/>
            <person name="Devos D.P."/>
            <person name="Kaster A.-K."/>
            <person name="Ovreas L."/>
            <person name="Rohde M."/>
            <person name="Galperin M.Y."/>
            <person name="Jogler C."/>
        </authorList>
    </citation>
    <scope>NUCLEOTIDE SEQUENCE [LARGE SCALE GENOMIC DNA]</scope>
    <source>
        <strain evidence="8 9">Pla85_3_4</strain>
    </source>
</reference>
<keyword evidence="4 6" id="KW-0472">Membrane</keyword>
<dbReference type="PRINTS" id="PR01036">
    <property type="entry name" value="TCRTETB"/>
</dbReference>
<dbReference type="GO" id="GO:0016020">
    <property type="term" value="C:membrane"/>
    <property type="evidence" value="ECO:0007669"/>
    <property type="project" value="UniProtKB-SubCell"/>
</dbReference>
<dbReference type="Pfam" id="PF07690">
    <property type="entry name" value="MFS_1"/>
    <property type="match status" value="1"/>
</dbReference>
<evidence type="ECO:0000259" key="7">
    <source>
        <dbReference type="PROSITE" id="PS50850"/>
    </source>
</evidence>
<feature type="transmembrane region" description="Helical" evidence="6">
    <location>
        <begin position="357"/>
        <end position="377"/>
    </location>
</feature>
<evidence type="ECO:0000256" key="2">
    <source>
        <dbReference type="ARBA" id="ARBA00022692"/>
    </source>
</evidence>
<feature type="region of interest" description="Disordered" evidence="5">
    <location>
        <begin position="231"/>
        <end position="268"/>
    </location>
</feature>
<dbReference type="KEGG" id="lcre:Pla8534_61960"/>
<comment type="subcellular location">
    <subcellularLocation>
        <location evidence="1">Membrane</location>
        <topology evidence="1">Multi-pass membrane protein</topology>
    </subcellularLocation>
</comment>
<evidence type="ECO:0000256" key="4">
    <source>
        <dbReference type="ARBA" id="ARBA00023136"/>
    </source>
</evidence>
<sequence>MSHHQEDNPYAAAVVNDRGERPTWVRYQVLAWLCVAAAIAYICRQSIGVAESTIRDDLSLSKTQMGLVMSLFFWTYAFSQIPSGAVAHRFGSRLSLLGAASVWSLATGLTAFAFGFPLLLASRVLMGLGQAALFPAAVNTVSRWFPLSGRAGASGALGAAMGVGGALGVGLTGLLLGMVGWRTLFLLYALPGLLWGIGFYLWFREWPWEHSWVNASEDRLIRGDTASPEPLEIEKPELERETGALPTGALPKDAESVPGKHDGKQSEAREPTPWLAMYSSPALWWICGQQFCRAAGEVFFVSWFATYLQETHGVSIMTSGGLTMLPIVARVLGCFIGGFLSDAILNSTGSLRLARQGVAVVSLGACAAMVFLSMMMTDLYVCVGLVTLGSLFASFAGPAAYTVTMDMGGGHTPTLFSTMNMSGNLGAALFPLVTPFLQTWTGGWTAVFFMFGGLYVAASLFWLLLQPSQSIFEQSLIPRPVR</sequence>
<accession>A0A518E2K5</accession>
<name>A0A518E2K5_9BACT</name>
<dbReference type="AlphaFoldDB" id="A0A518E2K5"/>
<dbReference type="PANTHER" id="PTHR11662:SF399">
    <property type="entry name" value="FI19708P1-RELATED"/>
    <property type="match status" value="1"/>
</dbReference>
<feature type="transmembrane region" description="Helical" evidence="6">
    <location>
        <begin position="101"/>
        <end position="120"/>
    </location>
</feature>
<dbReference type="PANTHER" id="PTHR11662">
    <property type="entry name" value="SOLUTE CARRIER FAMILY 17"/>
    <property type="match status" value="1"/>
</dbReference>
<feature type="compositionally biased region" description="Basic and acidic residues" evidence="5">
    <location>
        <begin position="232"/>
        <end position="242"/>
    </location>
</feature>
<evidence type="ECO:0000256" key="1">
    <source>
        <dbReference type="ARBA" id="ARBA00004141"/>
    </source>
</evidence>